<gene>
    <name evidence="1" type="ORF">JKP88DRAFT_254385</name>
</gene>
<keyword evidence="2" id="KW-1185">Reference proteome</keyword>
<dbReference type="AlphaFoldDB" id="A0A835Z867"/>
<protein>
    <submittedName>
        <fullName evidence="1">Uncharacterized protein</fullName>
    </submittedName>
</protein>
<comment type="caution">
    <text evidence="1">The sequence shown here is derived from an EMBL/GenBank/DDBJ whole genome shotgun (WGS) entry which is preliminary data.</text>
</comment>
<dbReference type="Proteomes" id="UP000664859">
    <property type="component" value="Unassembled WGS sequence"/>
</dbReference>
<reference evidence="1" key="1">
    <citation type="submission" date="2021-02" db="EMBL/GenBank/DDBJ databases">
        <title>First Annotated Genome of the Yellow-green Alga Tribonema minus.</title>
        <authorList>
            <person name="Mahan K.M."/>
        </authorList>
    </citation>
    <scope>NUCLEOTIDE SEQUENCE</scope>
    <source>
        <strain evidence="1">UTEX B ZZ1240</strain>
    </source>
</reference>
<evidence type="ECO:0000313" key="1">
    <source>
        <dbReference type="EMBL" id="KAG5186725.1"/>
    </source>
</evidence>
<organism evidence="1 2">
    <name type="scientific">Tribonema minus</name>
    <dbReference type="NCBI Taxonomy" id="303371"/>
    <lineage>
        <taxon>Eukaryota</taxon>
        <taxon>Sar</taxon>
        <taxon>Stramenopiles</taxon>
        <taxon>Ochrophyta</taxon>
        <taxon>PX clade</taxon>
        <taxon>Xanthophyceae</taxon>
        <taxon>Tribonematales</taxon>
        <taxon>Tribonemataceae</taxon>
        <taxon>Tribonema</taxon>
    </lineage>
</organism>
<sequence>MADALPAHEIHPLLSPPIIELVLGYAGEQQYLFLGGVAKGWRAALAAQDRRTAHAEAAKYPKRLQWAWDSYKAEPMCRAFGQHAHWANADDIQRMDTDIFNIPGGRQAILEGAISGDNVTMLSLFKDLNLMRWPHSIFPYLTVVAVEQGALNAARWFGRRSPADYRWQHEDRALAAVKKSNMHLWEWHSVRMDVDQFNFSSAVTTAIISDSAAMLQAVAAIIPLANEQQYLFFGGVAKGWRKEYAQDRRTAHAEAAKYPKRLQWAWEFRKTESMCRAYGRYAHWVNADDVKRMDRDIVRIPRGRQAVLEGAMAGDNVTLLTLFMESQLMQWPYAIIPRLTMLAVENGALNAARWGEQHSPAGYRWEHVDNALAAVKLSNVRLWEWHSERMDIFEFNFSEAIAVAVISDSDVVLRSIFALIPDRRDLNLFGGDMDEMLEQVVTFAEMSHPLQSTDTCVFAHATWPHVFTADVIADMRPAMGPLRYRPSHSARNLFSRHLPNLALPASGYWSALPLIQTTLSGSSASR</sequence>
<evidence type="ECO:0000313" key="2">
    <source>
        <dbReference type="Proteomes" id="UP000664859"/>
    </source>
</evidence>
<dbReference type="EMBL" id="JAFCMP010000105">
    <property type="protein sequence ID" value="KAG5186725.1"/>
    <property type="molecule type" value="Genomic_DNA"/>
</dbReference>
<accession>A0A835Z867</accession>
<name>A0A835Z867_9STRA</name>
<proteinExistence type="predicted"/>